<dbReference type="AlphaFoldDB" id="A0A1E3KQW7"/>
<dbReference type="Pfam" id="PF13731">
    <property type="entry name" value="WxL"/>
    <property type="match status" value="1"/>
</dbReference>
<dbReference type="InterPro" id="IPR027994">
    <property type="entry name" value="WxL_dom"/>
</dbReference>
<evidence type="ECO:0000313" key="2">
    <source>
        <dbReference type="EMBL" id="ODO61262.1"/>
    </source>
</evidence>
<name>A0A1E3KQW7_LACPN</name>
<accession>A0A1E3KQW7</accession>
<evidence type="ECO:0000313" key="3">
    <source>
        <dbReference type="Proteomes" id="UP000094892"/>
    </source>
</evidence>
<dbReference type="EMBL" id="MCOL01000001">
    <property type="protein sequence ID" value="ODO61262.1"/>
    <property type="molecule type" value="Genomic_DNA"/>
</dbReference>
<proteinExistence type="predicted"/>
<sequence length="199" mass="21882">MRLLAFSQSYAKVTLTPNTNNSVNIIQSDDLRQPFQSKLNELKRVDGTESTLSINYISNLKFSGKTSTDRVTELKLDNKTAMVQISDFRDTGTGWSLQLTPRSLTGRHKQLTTSLSLGSVQVITMNGSVSDTPKLVSHGEIRTNQVSNILVANKNAGIGTWGLILSHDVNPTHVKVYDSQIESGNYRGELVWSLTDAPS</sequence>
<gene>
    <name evidence="2" type="ORF">LPJSA22_01235</name>
</gene>
<comment type="caution">
    <text evidence="2">The sequence shown here is derived from an EMBL/GenBank/DDBJ whole genome shotgun (WGS) entry which is preliminary data.</text>
</comment>
<feature type="domain" description="WxL" evidence="1">
    <location>
        <begin position="8"/>
        <end position="198"/>
    </location>
</feature>
<organism evidence="2 3">
    <name type="scientific">Lactiplantibacillus plantarum</name>
    <name type="common">Lactobacillus plantarum</name>
    <dbReference type="NCBI Taxonomy" id="1590"/>
    <lineage>
        <taxon>Bacteria</taxon>
        <taxon>Bacillati</taxon>
        <taxon>Bacillota</taxon>
        <taxon>Bacilli</taxon>
        <taxon>Lactobacillales</taxon>
        <taxon>Lactobacillaceae</taxon>
        <taxon>Lactiplantibacillus</taxon>
    </lineage>
</organism>
<protein>
    <recommendedName>
        <fullName evidence="1">WxL domain-containing protein</fullName>
    </recommendedName>
</protein>
<evidence type="ECO:0000259" key="1">
    <source>
        <dbReference type="Pfam" id="PF13731"/>
    </source>
</evidence>
<dbReference type="Proteomes" id="UP000094892">
    <property type="component" value="Unassembled WGS sequence"/>
</dbReference>
<reference evidence="2 3" key="1">
    <citation type="submission" date="2016-08" db="EMBL/GenBank/DDBJ databases">
        <title>Genome sequencing of Lactobacillus plantarum JSA22, isolated from fermented soybean paste.</title>
        <authorList>
            <person name="Choi H.S."/>
        </authorList>
    </citation>
    <scope>NUCLEOTIDE SEQUENCE [LARGE SCALE GENOMIC DNA]</scope>
    <source>
        <strain evidence="2 3">JSA22</strain>
    </source>
</reference>